<evidence type="ECO:0000313" key="2">
    <source>
        <dbReference type="Proteomes" id="UP000295509"/>
    </source>
</evidence>
<organism evidence="1 2">
    <name type="scientific">Paraburkholderia rhizosphaerae</name>
    <dbReference type="NCBI Taxonomy" id="480658"/>
    <lineage>
        <taxon>Bacteria</taxon>
        <taxon>Pseudomonadati</taxon>
        <taxon>Pseudomonadota</taxon>
        <taxon>Betaproteobacteria</taxon>
        <taxon>Burkholderiales</taxon>
        <taxon>Burkholderiaceae</taxon>
        <taxon>Paraburkholderia</taxon>
    </lineage>
</organism>
<name>A0A4R8LBI9_9BURK</name>
<protein>
    <submittedName>
        <fullName evidence="1">Uncharacterized protein</fullName>
    </submittedName>
</protein>
<dbReference type="Proteomes" id="UP000295509">
    <property type="component" value="Unassembled WGS sequence"/>
</dbReference>
<gene>
    <name evidence="1" type="ORF">BX592_12662</name>
</gene>
<proteinExistence type="predicted"/>
<reference evidence="1 2" key="1">
    <citation type="submission" date="2019-03" db="EMBL/GenBank/DDBJ databases">
        <title>Genomic Encyclopedia of Type Strains, Phase III (KMG-III): the genomes of soil and plant-associated and newly described type strains.</title>
        <authorList>
            <person name="Whitman W."/>
        </authorList>
    </citation>
    <scope>NUCLEOTIDE SEQUENCE [LARGE SCALE GENOMIC DNA]</scope>
    <source>
        <strain evidence="1 2">LMG 29544</strain>
    </source>
</reference>
<comment type="caution">
    <text evidence="1">The sequence shown here is derived from an EMBL/GenBank/DDBJ whole genome shotgun (WGS) entry which is preliminary data.</text>
</comment>
<sequence length="77" mass="8522">MPDLAYPDARGARPDNLQEALEFHVAVHRAAFLDADIYRLLVEVASLLEPASELNDEAVVDKRLAAEFDSARDSLRA</sequence>
<keyword evidence="2" id="KW-1185">Reference proteome</keyword>
<accession>A0A4R8LBI9</accession>
<evidence type="ECO:0000313" key="1">
    <source>
        <dbReference type="EMBL" id="TDY40306.1"/>
    </source>
</evidence>
<dbReference type="EMBL" id="SORE01000026">
    <property type="protein sequence ID" value="TDY40306.1"/>
    <property type="molecule type" value="Genomic_DNA"/>
</dbReference>
<dbReference type="AlphaFoldDB" id="A0A4R8LBI9"/>
<dbReference type="RefSeq" id="WP_134196378.1">
    <property type="nucleotide sequence ID" value="NZ_JBHLUW010000031.1"/>
</dbReference>